<gene>
    <name evidence="1" type="ORF">Hypma_009247</name>
</gene>
<evidence type="ECO:0000313" key="2">
    <source>
        <dbReference type="Proteomes" id="UP000076154"/>
    </source>
</evidence>
<dbReference type="InParanoid" id="A0A369JU91"/>
<sequence length="130" mass="14577">MPIASYRARSPSPPPSTVNHQVANEFIFWETEDGIMIDATTSFRTSRWSKVSFISFALPDVSPKPAKEKAGMLNIEDETTWKAFNGSLLAKIRSNDIDRTMLCIGIIKIDQRASPTNMSDPYGMPGRRPR</sequence>
<protein>
    <submittedName>
        <fullName evidence="1">Uncharacterized protein</fullName>
    </submittedName>
</protein>
<dbReference type="AlphaFoldDB" id="A0A369JU91"/>
<evidence type="ECO:0000313" key="1">
    <source>
        <dbReference type="EMBL" id="RDB23925.1"/>
    </source>
</evidence>
<dbReference type="Proteomes" id="UP000076154">
    <property type="component" value="Unassembled WGS sequence"/>
</dbReference>
<organism evidence="1 2">
    <name type="scientific">Hypsizygus marmoreus</name>
    <name type="common">White beech mushroom</name>
    <name type="synonym">Agaricus marmoreus</name>
    <dbReference type="NCBI Taxonomy" id="39966"/>
    <lineage>
        <taxon>Eukaryota</taxon>
        <taxon>Fungi</taxon>
        <taxon>Dikarya</taxon>
        <taxon>Basidiomycota</taxon>
        <taxon>Agaricomycotina</taxon>
        <taxon>Agaricomycetes</taxon>
        <taxon>Agaricomycetidae</taxon>
        <taxon>Agaricales</taxon>
        <taxon>Tricholomatineae</taxon>
        <taxon>Lyophyllaceae</taxon>
        <taxon>Hypsizygus</taxon>
    </lineage>
</organism>
<keyword evidence="2" id="KW-1185">Reference proteome</keyword>
<reference evidence="1" key="1">
    <citation type="submission" date="2018-04" db="EMBL/GenBank/DDBJ databases">
        <title>Whole genome sequencing of Hypsizygus marmoreus.</title>
        <authorList>
            <person name="Choi I.-G."/>
            <person name="Min B."/>
            <person name="Kim J.-G."/>
            <person name="Kim S."/>
            <person name="Oh Y.-L."/>
            <person name="Kong W.-S."/>
            <person name="Park H."/>
            <person name="Jeong J."/>
            <person name="Song E.-S."/>
        </authorList>
    </citation>
    <scope>NUCLEOTIDE SEQUENCE [LARGE SCALE GENOMIC DNA]</scope>
    <source>
        <strain evidence="1">51987-8</strain>
    </source>
</reference>
<name>A0A369JU91_HYPMA</name>
<accession>A0A369JU91</accession>
<comment type="caution">
    <text evidence="1">The sequence shown here is derived from an EMBL/GenBank/DDBJ whole genome shotgun (WGS) entry which is preliminary data.</text>
</comment>
<proteinExistence type="predicted"/>
<dbReference type="EMBL" id="LUEZ02000046">
    <property type="protein sequence ID" value="RDB23925.1"/>
    <property type="molecule type" value="Genomic_DNA"/>
</dbReference>